<comment type="caution">
    <text evidence="6">The sequence shown here is derived from an EMBL/GenBank/DDBJ whole genome shotgun (WGS) entry which is preliminary data.</text>
</comment>
<reference evidence="6 7" key="1">
    <citation type="submission" date="2018-12" db="EMBL/GenBank/DDBJ databases">
        <title>bacterium Hansschlegelia zhihuaiae S113.</title>
        <authorList>
            <person name="He J."/>
        </authorList>
    </citation>
    <scope>NUCLEOTIDE SEQUENCE [LARGE SCALE GENOMIC DNA]</scope>
    <source>
        <strain evidence="6 7">S 113</strain>
    </source>
</reference>
<evidence type="ECO:0000313" key="7">
    <source>
        <dbReference type="Proteomes" id="UP000289708"/>
    </source>
</evidence>
<accession>A0A4Q0MP23</accession>
<dbReference type="OrthoDB" id="457670at2"/>
<dbReference type="InterPro" id="IPR002781">
    <property type="entry name" value="TM_pro_TauE-like"/>
</dbReference>
<comment type="subcellular location">
    <subcellularLocation>
        <location evidence="5">Cell membrane</location>
        <topology evidence="5">Multi-pass membrane protein</topology>
    </subcellularLocation>
    <subcellularLocation>
        <location evidence="1">Membrane</location>
        <topology evidence="1">Multi-pass membrane protein</topology>
    </subcellularLocation>
</comment>
<protein>
    <recommendedName>
        <fullName evidence="5">Probable membrane transporter protein</fullName>
    </recommendedName>
</protein>
<dbReference type="EMBL" id="RYFI01000001">
    <property type="protein sequence ID" value="RXF75403.1"/>
    <property type="molecule type" value="Genomic_DNA"/>
</dbReference>
<dbReference type="PANTHER" id="PTHR43483">
    <property type="entry name" value="MEMBRANE TRANSPORTER PROTEIN HI_0806-RELATED"/>
    <property type="match status" value="1"/>
</dbReference>
<evidence type="ECO:0000256" key="4">
    <source>
        <dbReference type="ARBA" id="ARBA00023136"/>
    </source>
</evidence>
<dbReference type="GO" id="GO:0005886">
    <property type="term" value="C:plasma membrane"/>
    <property type="evidence" value="ECO:0007669"/>
    <property type="project" value="UniProtKB-SubCell"/>
</dbReference>
<sequence length="279" mass="28506">MDLFASIPTGELTSLAVGLLVAGVLTGLLAGLFGVGGGAVIVPVLVALFEHLDLAKGFEMQLAVGTSLAIIVPVSVRSLAAHRARGAVDMAVLKAWAPGVLLGCVIGAALASSFRSEWLKAVFGVFALLMSARLLFAKASWTISDDLPGRVGMTGYGLFIGIVSALMGIGGGSFGSLIMTLHNRPIHQALATSAGLGAIISLPGAVAFVIAGWPHQAEMPALSLGFVSLIGIALIAPVSALIAPLGVRLAHGLSRRALEVAFGLFLALISARFFYDVLT</sequence>
<feature type="transmembrane region" description="Helical" evidence="5">
    <location>
        <begin position="118"/>
        <end position="136"/>
    </location>
</feature>
<evidence type="ECO:0000313" key="6">
    <source>
        <dbReference type="EMBL" id="RXF75403.1"/>
    </source>
</evidence>
<feature type="transmembrane region" description="Helical" evidence="5">
    <location>
        <begin position="156"/>
        <end position="178"/>
    </location>
</feature>
<evidence type="ECO:0000256" key="2">
    <source>
        <dbReference type="ARBA" id="ARBA00022692"/>
    </source>
</evidence>
<keyword evidence="4 5" id="KW-0472">Membrane</keyword>
<evidence type="ECO:0000256" key="3">
    <source>
        <dbReference type="ARBA" id="ARBA00022989"/>
    </source>
</evidence>
<dbReference type="AlphaFoldDB" id="A0A4Q0MP23"/>
<comment type="similarity">
    <text evidence="5">Belongs to the 4-toluene sulfonate uptake permease (TSUP) (TC 2.A.102) family.</text>
</comment>
<feature type="transmembrane region" description="Helical" evidence="5">
    <location>
        <begin position="257"/>
        <end position="275"/>
    </location>
</feature>
<feature type="transmembrane region" description="Helical" evidence="5">
    <location>
        <begin position="225"/>
        <end position="245"/>
    </location>
</feature>
<evidence type="ECO:0000256" key="1">
    <source>
        <dbReference type="ARBA" id="ARBA00004141"/>
    </source>
</evidence>
<dbReference type="RefSeq" id="WP_128775581.1">
    <property type="nucleotide sequence ID" value="NZ_RYFI01000001.1"/>
</dbReference>
<dbReference type="Pfam" id="PF01925">
    <property type="entry name" value="TauE"/>
    <property type="match status" value="1"/>
</dbReference>
<keyword evidence="2 5" id="KW-0812">Transmembrane</keyword>
<gene>
    <name evidence="6" type="ORF">EK403_00660</name>
</gene>
<name>A0A4Q0MP23_9HYPH</name>
<keyword evidence="3 5" id="KW-1133">Transmembrane helix</keyword>
<evidence type="ECO:0000256" key="5">
    <source>
        <dbReference type="RuleBase" id="RU363041"/>
    </source>
</evidence>
<feature type="transmembrane region" description="Helical" evidence="5">
    <location>
        <begin position="190"/>
        <end position="213"/>
    </location>
</feature>
<feature type="transmembrane region" description="Helical" evidence="5">
    <location>
        <begin position="61"/>
        <end position="80"/>
    </location>
</feature>
<keyword evidence="5" id="KW-1003">Cell membrane</keyword>
<organism evidence="6 7">
    <name type="scientific">Hansschlegelia zhihuaiae</name>
    <dbReference type="NCBI Taxonomy" id="405005"/>
    <lineage>
        <taxon>Bacteria</taxon>
        <taxon>Pseudomonadati</taxon>
        <taxon>Pseudomonadota</taxon>
        <taxon>Alphaproteobacteria</taxon>
        <taxon>Hyphomicrobiales</taxon>
        <taxon>Methylopilaceae</taxon>
        <taxon>Hansschlegelia</taxon>
    </lineage>
</organism>
<feature type="transmembrane region" description="Helical" evidence="5">
    <location>
        <begin position="20"/>
        <end position="49"/>
    </location>
</feature>
<feature type="transmembrane region" description="Helical" evidence="5">
    <location>
        <begin position="92"/>
        <end position="111"/>
    </location>
</feature>
<keyword evidence="7" id="KW-1185">Reference proteome</keyword>
<proteinExistence type="inferred from homology"/>
<dbReference type="Proteomes" id="UP000289708">
    <property type="component" value="Unassembled WGS sequence"/>
</dbReference>
<dbReference type="PANTHER" id="PTHR43483:SF3">
    <property type="entry name" value="MEMBRANE TRANSPORTER PROTEIN HI_0806-RELATED"/>
    <property type="match status" value="1"/>
</dbReference>